<dbReference type="InterPro" id="IPR036864">
    <property type="entry name" value="Zn2-C6_fun-type_DNA-bd_sf"/>
</dbReference>
<keyword evidence="10" id="KW-1185">Reference proteome</keyword>
<keyword evidence="2" id="KW-0862">Zinc</keyword>
<keyword evidence="6" id="KW-0539">Nucleus</keyword>
<dbReference type="SMART" id="SM00066">
    <property type="entry name" value="GAL4"/>
    <property type="match status" value="1"/>
</dbReference>
<proteinExistence type="predicted"/>
<evidence type="ECO:0000256" key="3">
    <source>
        <dbReference type="ARBA" id="ARBA00023015"/>
    </source>
</evidence>
<organism evidence="9 10">
    <name type="scientific">Hapsidospora chrysogenum (strain ATCC 11550 / CBS 779.69 / DSM 880 / IAM 14645 / JCM 23072 / IMI 49137)</name>
    <name type="common">Acremonium chrysogenum</name>
    <dbReference type="NCBI Taxonomy" id="857340"/>
    <lineage>
        <taxon>Eukaryota</taxon>
        <taxon>Fungi</taxon>
        <taxon>Dikarya</taxon>
        <taxon>Ascomycota</taxon>
        <taxon>Pezizomycotina</taxon>
        <taxon>Sordariomycetes</taxon>
        <taxon>Hypocreomycetidae</taxon>
        <taxon>Hypocreales</taxon>
        <taxon>Bionectriaceae</taxon>
        <taxon>Hapsidospora</taxon>
    </lineage>
</organism>
<evidence type="ECO:0000313" key="9">
    <source>
        <dbReference type="EMBL" id="KFH44276.1"/>
    </source>
</evidence>
<evidence type="ECO:0000256" key="1">
    <source>
        <dbReference type="ARBA" id="ARBA00022723"/>
    </source>
</evidence>
<dbReference type="InterPro" id="IPR001138">
    <property type="entry name" value="Zn2Cys6_DnaBD"/>
</dbReference>
<sequence length="641" mass="70409">MARAQGRATTGTAHIETHTCTSSPGEERPRQRRAYHKKVRTGCVTCKIRRVRCDEEKPACRRCTSTGRKCDGYTPSPPSSSSSSQGSSPSPPEGLGGSILAGAALPIRATADVRLMLPRMNPNEVRSYRYFIEVVGPSLAGFFDADFWLDEIPRVCLADPAIWHAIVSLGAAHEANGGPICIDGDAASTFSLQQFNSAIRCLTETGSPRHSDKGRALTISTIFASMATLQGQYQQSKVHIRAGVDLLRDIEGDERRPVVDRGPHQLRRSPSKFETLPVSVAPIRNLLLRMDMMTRALEHGGMVGSSPPAEILENNFFKAWRCYNCPRPSSTANSSVLTPENILAANRAAESLVYSIVYASQEQGDAIGDVLTGDGGDSTKTAMEYLGAIQRPLIRAYKELRKARQRFEHEAEENPNCGSSKASREQLRNAIIPLGLYLATCRLVLAVDPEEPDIRGRARAFPQLCRSIVDEAEKILSMGSTCLEVDGRKMPFTANSTALDPLSMVAHTANSISIRRVAADLLRKPRLEGIWHTAMTACLADNVMEREMEALREYRLQQQLKEQGCGGGGGGIWDEFPPLLVGGLHDKRGTDILAEEDRIPTVFRVRKMRISFTGTRAGVLSLQTWGDWVKGMPGQERPIRW</sequence>
<comment type="caution">
    <text evidence="9">The sequence shown here is derived from an EMBL/GenBank/DDBJ whole genome shotgun (WGS) entry which is preliminary data.</text>
</comment>
<feature type="compositionally biased region" description="Low complexity" evidence="7">
    <location>
        <begin position="1"/>
        <end position="13"/>
    </location>
</feature>
<dbReference type="OrthoDB" id="2593732at2759"/>
<dbReference type="Pfam" id="PF11951">
    <property type="entry name" value="Fungal_trans_2"/>
    <property type="match status" value="1"/>
</dbReference>
<feature type="region of interest" description="Disordered" evidence="7">
    <location>
        <begin position="68"/>
        <end position="95"/>
    </location>
</feature>
<evidence type="ECO:0000256" key="6">
    <source>
        <dbReference type="ARBA" id="ARBA00023242"/>
    </source>
</evidence>
<dbReference type="GO" id="GO:0008270">
    <property type="term" value="F:zinc ion binding"/>
    <property type="evidence" value="ECO:0007669"/>
    <property type="project" value="InterPro"/>
</dbReference>
<dbReference type="HOGENOM" id="CLU_011409_2_2_1"/>
<reference evidence="10" key="1">
    <citation type="journal article" date="2014" name="Genome Announc.">
        <title>Genome sequence and annotation of Acremonium chrysogenum, producer of the beta-lactam antibiotic cephalosporin C.</title>
        <authorList>
            <person name="Terfehr D."/>
            <person name="Dahlmann T.A."/>
            <person name="Specht T."/>
            <person name="Zadra I."/>
            <person name="Kuernsteiner H."/>
            <person name="Kueck U."/>
        </authorList>
    </citation>
    <scope>NUCLEOTIDE SEQUENCE [LARGE SCALE GENOMIC DNA]</scope>
    <source>
        <strain evidence="10">ATCC 11550 / CBS 779.69 / DSM 880 / IAM 14645 / JCM 23072 / IMI 49137</strain>
    </source>
</reference>
<dbReference type="PROSITE" id="PS50048">
    <property type="entry name" value="ZN2_CY6_FUNGAL_2"/>
    <property type="match status" value="1"/>
</dbReference>
<dbReference type="PROSITE" id="PS00463">
    <property type="entry name" value="ZN2_CY6_FUNGAL_1"/>
    <property type="match status" value="1"/>
</dbReference>
<dbReference type="Proteomes" id="UP000029964">
    <property type="component" value="Unassembled WGS sequence"/>
</dbReference>
<evidence type="ECO:0000256" key="5">
    <source>
        <dbReference type="ARBA" id="ARBA00023163"/>
    </source>
</evidence>
<dbReference type="InterPro" id="IPR052360">
    <property type="entry name" value="Transcr_Regulatory_Proteins"/>
</dbReference>
<feature type="compositionally biased region" description="Low complexity" evidence="7">
    <location>
        <begin position="79"/>
        <end position="88"/>
    </location>
</feature>
<dbReference type="CDD" id="cd00067">
    <property type="entry name" value="GAL4"/>
    <property type="match status" value="1"/>
</dbReference>
<dbReference type="Pfam" id="PF00172">
    <property type="entry name" value="Zn_clus"/>
    <property type="match status" value="1"/>
</dbReference>
<dbReference type="STRING" id="857340.A0A086T4J4"/>
<dbReference type="GO" id="GO:0003677">
    <property type="term" value="F:DNA binding"/>
    <property type="evidence" value="ECO:0007669"/>
    <property type="project" value="UniProtKB-KW"/>
</dbReference>
<keyword evidence="4" id="KW-0238">DNA-binding</keyword>
<dbReference type="AlphaFoldDB" id="A0A086T4J4"/>
<evidence type="ECO:0000256" key="2">
    <source>
        <dbReference type="ARBA" id="ARBA00022833"/>
    </source>
</evidence>
<feature type="domain" description="Zn(2)-C6 fungal-type" evidence="8">
    <location>
        <begin position="42"/>
        <end position="70"/>
    </location>
</feature>
<evidence type="ECO:0000256" key="7">
    <source>
        <dbReference type="SAM" id="MobiDB-lite"/>
    </source>
</evidence>
<feature type="region of interest" description="Disordered" evidence="7">
    <location>
        <begin position="1"/>
        <end position="36"/>
    </location>
</feature>
<keyword evidence="1" id="KW-0479">Metal-binding</keyword>
<name>A0A086T4J4_HAPC1</name>
<dbReference type="PANTHER" id="PTHR36206:SF12">
    <property type="entry name" value="ASPERCRYPTIN BIOSYNTHESIS CLUSTER-SPECIFIC TRANSCRIPTION REGULATOR ATNN-RELATED"/>
    <property type="match status" value="1"/>
</dbReference>
<dbReference type="SUPFAM" id="SSF57701">
    <property type="entry name" value="Zn2/Cys6 DNA-binding domain"/>
    <property type="match status" value="1"/>
</dbReference>
<keyword evidence="5" id="KW-0804">Transcription</keyword>
<gene>
    <name evidence="9" type="ORF">ACRE_049510</name>
</gene>
<evidence type="ECO:0000259" key="8">
    <source>
        <dbReference type="PROSITE" id="PS50048"/>
    </source>
</evidence>
<accession>A0A086T4J4</accession>
<dbReference type="PANTHER" id="PTHR36206">
    <property type="entry name" value="ASPERCRYPTIN BIOSYNTHESIS CLUSTER-SPECIFIC TRANSCRIPTION REGULATOR ATNN-RELATED"/>
    <property type="match status" value="1"/>
</dbReference>
<protein>
    <submittedName>
        <fullName evidence="9">Transcriptional regulatory protein-like protein</fullName>
    </submittedName>
</protein>
<keyword evidence="3" id="KW-0805">Transcription regulation</keyword>
<evidence type="ECO:0000313" key="10">
    <source>
        <dbReference type="Proteomes" id="UP000029964"/>
    </source>
</evidence>
<dbReference type="GO" id="GO:0000981">
    <property type="term" value="F:DNA-binding transcription factor activity, RNA polymerase II-specific"/>
    <property type="evidence" value="ECO:0007669"/>
    <property type="project" value="InterPro"/>
</dbReference>
<dbReference type="Gene3D" id="4.10.240.10">
    <property type="entry name" value="Zn(2)-C6 fungal-type DNA-binding domain"/>
    <property type="match status" value="1"/>
</dbReference>
<dbReference type="EMBL" id="JPKY01000051">
    <property type="protein sequence ID" value="KFH44276.1"/>
    <property type="molecule type" value="Genomic_DNA"/>
</dbReference>
<dbReference type="InterPro" id="IPR021858">
    <property type="entry name" value="Fun_TF"/>
</dbReference>
<evidence type="ECO:0000256" key="4">
    <source>
        <dbReference type="ARBA" id="ARBA00023125"/>
    </source>
</evidence>